<dbReference type="Gene3D" id="3.30.70.260">
    <property type="match status" value="2"/>
</dbReference>
<dbReference type="EMBL" id="BSYJ01000002">
    <property type="protein sequence ID" value="GMG86996.1"/>
    <property type="molecule type" value="Genomic_DNA"/>
</dbReference>
<reference evidence="3 4" key="1">
    <citation type="submission" date="2023-04" db="EMBL/GenBank/DDBJ databases">
        <title>Marinobulbifer ophiurae gen. nov., sp. Nov., isolate from tissue of brittle star Ophioplocus japonicus.</title>
        <authorList>
            <person name="Kawano K."/>
            <person name="Sawayama S."/>
            <person name="Nakagawa S."/>
        </authorList>
    </citation>
    <scope>NUCLEOTIDE SEQUENCE [LARGE SCALE GENOMIC DNA]</scope>
    <source>
        <strain evidence="3 4">NKW57</strain>
    </source>
</reference>
<evidence type="ECO:0000313" key="4">
    <source>
        <dbReference type="Proteomes" id="UP001224392"/>
    </source>
</evidence>
<comment type="subcellular location">
    <subcellularLocation>
        <location evidence="1">Cytoplasm</location>
    </subcellularLocation>
</comment>
<accession>A0ABQ6LY18</accession>
<organism evidence="3 4">
    <name type="scientific">Biformimicrobium ophioploci</name>
    <dbReference type="NCBI Taxonomy" id="3036711"/>
    <lineage>
        <taxon>Bacteria</taxon>
        <taxon>Pseudomonadati</taxon>
        <taxon>Pseudomonadota</taxon>
        <taxon>Gammaproteobacteria</taxon>
        <taxon>Cellvibrionales</taxon>
        <taxon>Microbulbiferaceae</taxon>
        <taxon>Biformimicrobium</taxon>
    </lineage>
</organism>
<dbReference type="InterPro" id="IPR045865">
    <property type="entry name" value="ACT-like_dom_sf"/>
</dbReference>
<comment type="caution">
    <text evidence="3">The sequence shown here is derived from an EMBL/GenBank/DDBJ whole genome shotgun (WGS) entry which is preliminary data.</text>
</comment>
<dbReference type="InterPro" id="IPR050990">
    <property type="entry name" value="UPF0237/GcvR_regulator"/>
</dbReference>
<sequence length="179" mass="19265">MQKHLIISLISDDRPGVLEEVASSVSTNGGNWEDSRMAHFAGKFAGIARVSVPEAQYDALVSSLEGLAEKGLKLQLEEAQAVHVEPQQSLKLHLVGNDRPGIVREVSRALAAHQINIEKLDTGYTSAPWSGEPLFTADCVVSISETIDTDGLKDELDEIADELGIDIDCEEIATSLQAS</sequence>
<evidence type="ECO:0000313" key="3">
    <source>
        <dbReference type="EMBL" id="GMG86996.1"/>
    </source>
</evidence>
<evidence type="ECO:0000256" key="1">
    <source>
        <dbReference type="PIRNR" id="PIRNR028103"/>
    </source>
</evidence>
<dbReference type="Proteomes" id="UP001224392">
    <property type="component" value="Unassembled WGS sequence"/>
</dbReference>
<dbReference type="PIRSF" id="PIRSF028103">
    <property type="entry name" value="GcvR"/>
    <property type="match status" value="1"/>
</dbReference>
<protein>
    <recommendedName>
        <fullName evidence="1">Glycine cleavage system transcriptional repressor</fullName>
    </recommendedName>
</protein>
<feature type="domain" description="ACT" evidence="2">
    <location>
        <begin position="91"/>
        <end position="170"/>
    </location>
</feature>
<dbReference type="RefSeq" id="WP_285763611.1">
    <property type="nucleotide sequence ID" value="NZ_BSYJ01000002.1"/>
</dbReference>
<dbReference type="PROSITE" id="PS51671">
    <property type="entry name" value="ACT"/>
    <property type="match status" value="1"/>
</dbReference>
<keyword evidence="1" id="KW-0804">Transcription</keyword>
<gene>
    <name evidence="3" type="ORF">MNKW57_13170</name>
</gene>
<dbReference type="CDD" id="cd04869">
    <property type="entry name" value="ACT_GcvR_2"/>
    <property type="match status" value="1"/>
</dbReference>
<dbReference type="PANTHER" id="PTHR34875">
    <property type="entry name" value="UPF0237 PROTEIN MJ1558"/>
    <property type="match status" value="1"/>
</dbReference>
<keyword evidence="4" id="KW-1185">Reference proteome</keyword>
<dbReference type="InterPro" id="IPR016867">
    <property type="entry name" value="GcvR"/>
</dbReference>
<name>A0ABQ6LY18_9GAMM</name>
<proteinExistence type="predicted"/>
<keyword evidence="1" id="KW-0678">Repressor</keyword>
<evidence type="ECO:0000259" key="2">
    <source>
        <dbReference type="PROSITE" id="PS51671"/>
    </source>
</evidence>
<dbReference type="Pfam" id="PF13740">
    <property type="entry name" value="ACT_6"/>
    <property type="match status" value="1"/>
</dbReference>
<dbReference type="SUPFAM" id="SSF55021">
    <property type="entry name" value="ACT-like"/>
    <property type="match status" value="2"/>
</dbReference>
<keyword evidence="1" id="KW-0963">Cytoplasm</keyword>
<dbReference type="InterPro" id="IPR002912">
    <property type="entry name" value="ACT_dom"/>
</dbReference>
<dbReference type="PANTHER" id="PTHR34875:SF6">
    <property type="entry name" value="UPF0237 PROTEIN MJ1558"/>
    <property type="match status" value="1"/>
</dbReference>